<dbReference type="EMBL" id="BSPX01000008">
    <property type="protein sequence ID" value="GLT21438.1"/>
    <property type="molecule type" value="Genomic_DNA"/>
</dbReference>
<keyword evidence="4" id="KW-1185">Reference proteome</keyword>
<dbReference type="Gene3D" id="3.10.310.50">
    <property type="match status" value="1"/>
</dbReference>
<keyword evidence="1" id="KW-0472">Membrane</keyword>
<evidence type="ECO:0000259" key="2">
    <source>
        <dbReference type="Pfam" id="PF04536"/>
    </source>
</evidence>
<dbReference type="PANTHER" id="PTHR30373">
    <property type="entry name" value="UPF0603 PROTEIN YGCG"/>
    <property type="match status" value="1"/>
</dbReference>
<keyword evidence="1" id="KW-1133">Transmembrane helix</keyword>
<dbReference type="Pfam" id="PF04536">
    <property type="entry name" value="TPM_phosphatase"/>
    <property type="match status" value="1"/>
</dbReference>
<sequence length="292" mass="29220">MALARVIGLVAGLWLGFFGLAFAQELQPLPALSAHVTDTVGLLPADRRQALESQLVQLEKDKGAQLAVLIVSTTRPEPIESYSLRVAEAWRLGRKGVDDGVLFVVARDDRRMRVEVGYGLEGAVPDAIAKRIIAEVVAPRFKAGDFPGGIEAGVAALVARINGEALPAPTPNAGADDQQMGLEEALVLGIIFTLVVGSVLKAIFGRLLGSTIAAGIVGVGAWTLTSVLLVGAVGAVLAFIFSLVAGSGGAGRIGGGPTIGGGFGGGFGGRGGGGGWSGGGGGFGGGGASGGW</sequence>
<evidence type="ECO:0000313" key="3">
    <source>
        <dbReference type="EMBL" id="GLT21438.1"/>
    </source>
</evidence>
<dbReference type="Proteomes" id="UP001157167">
    <property type="component" value="Unassembled WGS sequence"/>
</dbReference>
<organism evidence="3 4">
    <name type="scientific">Zoogloea oryzae</name>
    <dbReference type="NCBI Taxonomy" id="310767"/>
    <lineage>
        <taxon>Bacteria</taxon>
        <taxon>Pseudomonadati</taxon>
        <taxon>Pseudomonadota</taxon>
        <taxon>Betaproteobacteria</taxon>
        <taxon>Rhodocyclales</taxon>
        <taxon>Zoogloeaceae</taxon>
        <taxon>Zoogloea</taxon>
    </lineage>
</organism>
<gene>
    <name evidence="3" type="ORF">GCM10007933_08900</name>
</gene>
<evidence type="ECO:0000313" key="4">
    <source>
        <dbReference type="Proteomes" id="UP001157167"/>
    </source>
</evidence>
<reference evidence="4" key="1">
    <citation type="journal article" date="2019" name="Int. J. Syst. Evol. Microbiol.">
        <title>The Global Catalogue of Microorganisms (GCM) 10K type strain sequencing project: providing services to taxonomists for standard genome sequencing and annotation.</title>
        <authorList>
            <consortium name="The Broad Institute Genomics Platform"/>
            <consortium name="The Broad Institute Genome Sequencing Center for Infectious Disease"/>
            <person name="Wu L."/>
            <person name="Ma J."/>
        </authorList>
    </citation>
    <scope>NUCLEOTIDE SEQUENCE [LARGE SCALE GENOMIC DNA]</scope>
    <source>
        <strain evidence="4">NBRC 102407</strain>
    </source>
</reference>
<keyword evidence="1" id="KW-0812">Transmembrane</keyword>
<accession>A0ABQ6F799</accession>
<protein>
    <recommendedName>
        <fullName evidence="2">TPM domain-containing protein</fullName>
    </recommendedName>
</protein>
<evidence type="ECO:0000256" key="1">
    <source>
        <dbReference type="SAM" id="Phobius"/>
    </source>
</evidence>
<feature type="domain" description="TPM" evidence="2">
    <location>
        <begin position="36"/>
        <end position="159"/>
    </location>
</feature>
<feature type="transmembrane region" description="Helical" evidence="1">
    <location>
        <begin position="216"/>
        <end position="241"/>
    </location>
</feature>
<comment type="caution">
    <text evidence="3">The sequence shown here is derived from an EMBL/GenBank/DDBJ whole genome shotgun (WGS) entry which is preliminary data.</text>
</comment>
<dbReference type="RefSeq" id="WP_284186885.1">
    <property type="nucleotide sequence ID" value="NZ_BSPX01000008.1"/>
</dbReference>
<dbReference type="PANTHER" id="PTHR30373:SF2">
    <property type="entry name" value="UPF0603 PROTEIN YGCG"/>
    <property type="match status" value="1"/>
</dbReference>
<name>A0ABQ6F799_9RHOO</name>
<feature type="transmembrane region" description="Helical" evidence="1">
    <location>
        <begin position="185"/>
        <end position="204"/>
    </location>
</feature>
<proteinExistence type="predicted"/>
<dbReference type="InterPro" id="IPR007621">
    <property type="entry name" value="TPM_dom"/>
</dbReference>